<name>A0ABN8IG87_9NEOP</name>
<feature type="non-terminal residue" evidence="2">
    <location>
        <position position="172"/>
    </location>
</feature>
<gene>
    <name evidence="2" type="ORF">IPOD504_LOCUS9868</name>
</gene>
<proteinExistence type="predicted"/>
<evidence type="ECO:0000313" key="2">
    <source>
        <dbReference type="EMBL" id="CAH2056928.1"/>
    </source>
</evidence>
<keyword evidence="1" id="KW-1133">Transmembrane helix</keyword>
<feature type="transmembrane region" description="Helical" evidence="1">
    <location>
        <begin position="115"/>
        <end position="135"/>
    </location>
</feature>
<protein>
    <submittedName>
        <fullName evidence="2">Uncharacterized protein</fullName>
    </submittedName>
</protein>
<evidence type="ECO:0000256" key="1">
    <source>
        <dbReference type="SAM" id="Phobius"/>
    </source>
</evidence>
<keyword evidence="1" id="KW-0472">Membrane</keyword>
<dbReference type="Proteomes" id="UP000837857">
    <property type="component" value="Chromosome 24"/>
</dbReference>
<keyword evidence="1" id="KW-0812">Transmembrane</keyword>
<evidence type="ECO:0000313" key="3">
    <source>
        <dbReference type="Proteomes" id="UP000837857"/>
    </source>
</evidence>
<sequence>MVIAKFRSPRHRDAMLTAKLNKSNPKEKLSTQHLGMAGPSKPVFVSEHLSPAIKSLHAAALLKAKKEHFKFVWLFFLILALVCSTFGAHAWGPKYPRYRRSVEGPPGISQEGQNALLFIILAMVVTSSFGIRVAVSRTILDQWRSAAHLGSIRKERVIRVYVICPLFALQTV</sequence>
<organism evidence="2 3">
    <name type="scientific">Iphiclides podalirius</name>
    <name type="common">scarce swallowtail</name>
    <dbReference type="NCBI Taxonomy" id="110791"/>
    <lineage>
        <taxon>Eukaryota</taxon>
        <taxon>Metazoa</taxon>
        <taxon>Ecdysozoa</taxon>
        <taxon>Arthropoda</taxon>
        <taxon>Hexapoda</taxon>
        <taxon>Insecta</taxon>
        <taxon>Pterygota</taxon>
        <taxon>Neoptera</taxon>
        <taxon>Endopterygota</taxon>
        <taxon>Lepidoptera</taxon>
        <taxon>Glossata</taxon>
        <taxon>Ditrysia</taxon>
        <taxon>Papilionoidea</taxon>
        <taxon>Papilionidae</taxon>
        <taxon>Papilioninae</taxon>
        <taxon>Iphiclides</taxon>
    </lineage>
</organism>
<reference evidence="2" key="1">
    <citation type="submission" date="2022-03" db="EMBL/GenBank/DDBJ databases">
        <authorList>
            <person name="Martin H S."/>
        </authorList>
    </citation>
    <scope>NUCLEOTIDE SEQUENCE</scope>
</reference>
<accession>A0ABN8IG87</accession>
<keyword evidence="3" id="KW-1185">Reference proteome</keyword>
<dbReference type="EMBL" id="OW152836">
    <property type="protein sequence ID" value="CAH2056928.1"/>
    <property type="molecule type" value="Genomic_DNA"/>
</dbReference>
<feature type="transmembrane region" description="Helical" evidence="1">
    <location>
        <begin position="71"/>
        <end position="91"/>
    </location>
</feature>